<dbReference type="InterPro" id="IPR004314">
    <property type="entry name" value="Neprosin"/>
</dbReference>
<reference evidence="2 3" key="1">
    <citation type="submission" date="2012-08" db="EMBL/GenBank/DDBJ databases">
        <title>Oryza genome evolution.</title>
        <authorList>
            <person name="Wing R.A."/>
        </authorList>
    </citation>
    <scope>NUCLEOTIDE SEQUENCE</scope>
</reference>
<name>A0A0D9WLQ2_9ORYZ</name>
<dbReference type="Proteomes" id="UP000032180">
    <property type="component" value="Chromosome 6"/>
</dbReference>
<sequence>MKPTRSMKEMVSSSGIATTRLNEAQQTWQGSCSAGTVPIQRPLTNANTAAADRARRAFSFGHPHFSNTSAIVNDWPGIPGKLEVAAAYGTNGPYLGARAFIELWKQDVHPGELSMQYIMIGYTLDNNYTPRPSADPPKTLTNQIIVGLVNDGGKNNNCFNLDCGAFHLVNSSHNLGGSWTKGNISEYGGDKYGITFSIHRVSLSFV</sequence>
<dbReference type="HOGENOM" id="CLU_126910_0_0_1"/>
<organism evidence="2 3">
    <name type="scientific">Leersia perrieri</name>
    <dbReference type="NCBI Taxonomy" id="77586"/>
    <lineage>
        <taxon>Eukaryota</taxon>
        <taxon>Viridiplantae</taxon>
        <taxon>Streptophyta</taxon>
        <taxon>Embryophyta</taxon>
        <taxon>Tracheophyta</taxon>
        <taxon>Spermatophyta</taxon>
        <taxon>Magnoliopsida</taxon>
        <taxon>Liliopsida</taxon>
        <taxon>Poales</taxon>
        <taxon>Poaceae</taxon>
        <taxon>BOP clade</taxon>
        <taxon>Oryzoideae</taxon>
        <taxon>Oryzeae</taxon>
        <taxon>Oryzinae</taxon>
        <taxon>Leersia</taxon>
    </lineage>
</organism>
<dbReference type="Gramene" id="LPERR06G02550.1">
    <property type="protein sequence ID" value="LPERR06G02550.1"/>
    <property type="gene ID" value="LPERR06G02550"/>
</dbReference>
<reference evidence="3" key="2">
    <citation type="submission" date="2013-12" db="EMBL/GenBank/DDBJ databases">
        <authorList>
            <person name="Yu Y."/>
            <person name="Lee S."/>
            <person name="de Baynast K."/>
            <person name="Wissotski M."/>
            <person name="Liu L."/>
            <person name="Talag J."/>
            <person name="Goicoechea J."/>
            <person name="Angelova A."/>
            <person name="Jetty R."/>
            <person name="Kudrna D."/>
            <person name="Golser W."/>
            <person name="Rivera L."/>
            <person name="Zhang J."/>
            <person name="Wing R."/>
        </authorList>
    </citation>
    <scope>NUCLEOTIDE SEQUENCE</scope>
</reference>
<keyword evidence="3" id="KW-1185">Reference proteome</keyword>
<feature type="domain" description="Neprosin PEP catalytic" evidence="1">
    <location>
        <begin position="148"/>
        <end position="200"/>
    </location>
</feature>
<evidence type="ECO:0000313" key="3">
    <source>
        <dbReference type="Proteomes" id="UP000032180"/>
    </source>
</evidence>
<protein>
    <recommendedName>
        <fullName evidence="1">Neprosin PEP catalytic domain-containing protein</fullName>
    </recommendedName>
</protein>
<dbReference type="AlphaFoldDB" id="A0A0D9WLQ2"/>
<evidence type="ECO:0000259" key="1">
    <source>
        <dbReference type="Pfam" id="PF03080"/>
    </source>
</evidence>
<proteinExistence type="predicted"/>
<dbReference type="EnsemblPlants" id="LPERR06G02550.1">
    <property type="protein sequence ID" value="LPERR06G02550.1"/>
    <property type="gene ID" value="LPERR06G02550"/>
</dbReference>
<accession>A0A0D9WLQ2</accession>
<reference evidence="2" key="3">
    <citation type="submission" date="2015-04" db="UniProtKB">
        <authorList>
            <consortium name="EnsemblPlants"/>
        </authorList>
    </citation>
    <scope>IDENTIFICATION</scope>
</reference>
<dbReference type="STRING" id="77586.A0A0D9WLQ2"/>
<dbReference type="Pfam" id="PF03080">
    <property type="entry name" value="Neprosin"/>
    <property type="match status" value="1"/>
</dbReference>
<dbReference type="eggNOG" id="ENOG502QVB2">
    <property type="taxonomic scope" value="Eukaryota"/>
</dbReference>
<evidence type="ECO:0000313" key="2">
    <source>
        <dbReference type="EnsemblPlants" id="LPERR06G02550.1"/>
    </source>
</evidence>